<reference evidence="1" key="1">
    <citation type="journal article" date="2014" name="Front. Microbiol.">
        <title>High frequency of phylogenetically diverse reductive dehalogenase-homologous genes in deep subseafloor sedimentary metagenomes.</title>
        <authorList>
            <person name="Kawai M."/>
            <person name="Futagami T."/>
            <person name="Toyoda A."/>
            <person name="Takaki Y."/>
            <person name="Nishi S."/>
            <person name="Hori S."/>
            <person name="Arai W."/>
            <person name="Tsubouchi T."/>
            <person name="Morono Y."/>
            <person name="Uchiyama I."/>
            <person name="Ito T."/>
            <person name="Fujiyama A."/>
            <person name="Inagaki F."/>
            <person name="Takami H."/>
        </authorList>
    </citation>
    <scope>NUCLEOTIDE SEQUENCE</scope>
    <source>
        <strain evidence="1">Expedition CK06-06</strain>
    </source>
</reference>
<protein>
    <submittedName>
        <fullName evidence="1">Uncharacterized protein</fullName>
    </submittedName>
</protein>
<gene>
    <name evidence="1" type="ORF">S12H4_45903</name>
</gene>
<dbReference type="AlphaFoldDB" id="X1U5M6"/>
<dbReference type="InterPro" id="IPR012334">
    <property type="entry name" value="Pectin_lyas_fold"/>
</dbReference>
<evidence type="ECO:0000313" key="1">
    <source>
        <dbReference type="EMBL" id="GAJ12863.1"/>
    </source>
</evidence>
<dbReference type="Gene3D" id="2.160.20.10">
    <property type="entry name" value="Single-stranded right-handed beta-helix, Pectin lyase-like"/>
    <property type="match status" value="1"/>
</dbReference>
<comment type="caution">
    <text evidence="1">The sequence shown here is derived from an EMBL/GenBank/DDBJ whole genome shotgun (WGS) entry which is preliminary data.</text>
</comment>
<dbReference type="SUPFAM" id="SSF51126">
    <property type="entry name" value="Pectin lyase-like"/>
    <property type="match status" value="1"/>
</dbReference>
<sequence length="254" mass="26153">ALYENVDGDYNIGIGYEAGRGAAGQSHSNNIFVGRKTGKLVTTGGNNICIGYQAGDVITTGTDNILIGYDIDPSAAGATHEINIGGVYKGDVNAVTANIAGALTVDGTIAGTNLTLTAGGTTKWVAPGAGTLSAAVAAADDGDCLHLMAGTYTETASDITATADRSLSIIGSGPEVSIIECDGHNGIVIDNSGGLNFVTLKDFSIKTKDTTKTGIQLEGCNGANCYKQFHVDNVFLESYTEADHCWLDHIKLIE</sequence>
<feature type="non-terminal residue" evidence="1">
    <location>
        <position position="1"/>
    </location>
</feature>
<proteinExistence type="predicted"/>
<organism evidence="1">
    <name type="scientific">marine sediment metagenome</name>
    <dbReference type="NCBI Taxonomy" id="412755"/>
    <lineage>
        <taxon>unclassified sequences</taxon>
        <taxon>metagenomes</taxon>
        <taxon>ecological metagenomes</taxon>
    </lineage>
</organism>
<accession>X1U5M6</accession>
<dbReference type="InterPro" id="IPR011050">
    <property type="entry name" value="Pectin_lyase_fold/virulence"/>
</dbReference>
<dbReference type="EMBL" id="BARW01028433">
    <property type="protein sequence ID" value="GAJ12863.1"/>
    <property type="molecule type" value="Genomic_DNA"/>
</dbReference>
<feature type="non-terminal residue" evidence="1">
    <location>
        <position position="254"/>
    </location>
</feature>
<name>X1U5M6_9ZZZZ</name>